<keyword evidence="4 9" id="KW-0547">Nucleotide-binding</keyword>
<dbReference type="Gene3D" id="2.120.10.90">
    <property type="entry name" value="DNA gyrase/topoisomerase IV, subunit A, C-terminal"/>
    <property type="match status" value="1"/>
</dbReference>
<dbReference type="GO" id="GO:0005524">
    <property type="term" value="F:ATP binding"/>
    <property type="evidence" value="ECO:0007669"/>
    <property type="project" value="UniProtKB-UniRule"/>
</dbReference>
<dbReference type="GO" id="GO:0034335">
    <property type="term" value="F:DNA negative supercoiling activity"/>
    <property type="evidence" value="ECO:0007669"/>
    <property type="project" value="UniProtKB-ARBA"/>
</dbReference>
<dbReference type="Pfam" id="PF00521">
    <property type="entry name" value="DNA_topoisoIV"/>
    <property type="match status" value="1"/>
</dbReference>
<feature type="short sequence motif" description="GyrA-box" evidence="9">
    <location>
        <begin position="537"/>
        <end position="543"/>
    </location>
</feature>
<dbReference type="InterPro" id="IPR002205">
    <property type="entry name" value="Topo_IIA_dom_A"/>
</dbReference>
<dbReference type="InterPro" id="IPR013758">
    <property type="entry name" value="Topo_IIA_A/C_ab"/>
</dbReference>
<dbReference type="NCBIfam" id="NF004044">
    <property type="entry name" value="PRK05561.1"/>
    <property type="match status" value="1"/>
</dbReference>
<comment type="catalytic activity">
    <reaction evidence="1 9 10">
        <text>ATP-dependent breakage, passage and rejoining of double-stranded DNA.</text>
        <dbReference type="EC" id="5.6.2.2"/>
    </reaction>
</comment>
<dbReference type="NCBIfam" id="NF004043">
    <property type="entry name" value="PRK05560.1"/>
    <property type="match status" value="1"/>
</dbReference>
<evidence type="ECO:0000256" key="5">
    <source>
        <dbReference type="ARBA" id="ARBA00022840"/>
    </source>
</evidence>
<dbReference type="SMART" id="SM00434">
    <property type="entry name" value="TOP4c"/>
    <property type="match status" value="1"/>
</dbReference>
<comment type="caution">
    <text evidence="14">The sequence shown here is derived from an EMBL/GenBank/DDBJ whole genome shotgun (WGS) entry which is preliminary data.</text>
</comment>
<evidence type="ECO:0000256" key="9">
    <source>
        <dbReference type="HAMAP-Rule" id="MF_01897"/>
    </source>
</evidence>
<comment type="miscellaneous">
    <text evidence="9">Few gyrases are as efficient as E.coli at forming negative supercoils. Not all organisms have 2 type II topoisomerases; in organisms with a single type II topoisomerase this enzyme also has to decatenate newly replicated chromosomes.</text>
</comment>
<gene>
    <name evidence="9 14" type="primary">gyrA</name>
    <name evidence="14" type="ORF">H8706_09880</name>
</gene>
<evidence type="ECO:0000256" key="1">
    <source>
        <dbReference type="ARBA" id="ARBA00000185"/>
    </source>
</evidence>
<dbReference type="PANTHER" id="PTHR43493">
    <property type="entry name" value="DNA GYRASE/TOPOISOMERASE SUBUNIT A"/>
    <property type="match status" value="1"/>
</dbReference>
<evidence type="ECO:0000313" key="14">
    <source>
        <dbReference type="EMBL" id="MBC8597174.1"/>
    </source>
</evidence>
<dbReference type="EMBL" id="JACRTE010000016">
    <property type="protein sequence ID" value="MBC8597174.1"/>
    <property type="molecule type" value="Genomic_DNA"/>
</dbReference>
<dbReference type="Gene3D" id="3.30.1360.40">
    <property type="match status" value="1"/>
</dbReference>
<dbReference type="InterPro" id="IPR006691">
    <property type="entry name" value="GyrA/parC_rep"/>
</dbReference>
<dbReference type="FunFam" id="3.30.1360.40:FF:000002">
    <property type="entry name" value="DNA gyrase subunit A"/>
    <property type="match status" value="1"/>
</dbReference>
<protein>
    <recommendedName>
        <fullName evidence="9">DNA gyrase subunit A</fullName>
        <ecNumber evidence="9">5.6.2.2</ecNumber>
    </recommendedName>
</protein>
<dbReference type="Proteomes" id="UP000647416">
    <property type="component" value="Unassembled WGS sequence"/>
</dbReference>
<comment type="similarity">
    <text evidence="2 9">Belongs to the type II topoisomerase GyrA/ParC subunit family.</text>
</comment>
<dbReference type="SUPFAM" id="SSF56719">
    <property type="entry name" value="Type II DNA topoisomerase"/>
    <property type="match status" value="1"/>
</dbReference>
<evidence type="ECO:0000256" key="7">
    <source>
        <dbReference type="ARBA" id="ARBA00023125"/>
    </source>
</evidence>
<keyword evidence="8 9" id="KW-0413">Isomerase</keyword>
<evidence type="ECO:0000313" key="15">
    <source>
        <dbReference type="Proteomes" id="UP000647416"/>
    </source>
</evidence>
<dbReference type="HAMAP" id="MF_01897">
    <property type="entry name" value="GyrA"/>
    <property type="match status" value="1"/>
</dbReference>
<dbReference type="FunFam" id="1.10.268.10:FF:000001">
    <property type="entry name" value="DNA gyrase subunit A"/>
    <property type="match status" value="1"/>
</dbReference>
<evidence type="ECO:0000256" key="12">
    <source>
        <dbReference type="SAM" id="MobiDB-lite"/>
    </source>
</evidence>
<dbReference type="CDD" id="cd00187">
    <property type="entry name" value="TOP4c"/>
    <property type="match status" value="1"/>
</dbReference>
<dbReference type="PANTHER" id="PTHR43493:SF5">
    <property type="entry name" value="DNA GYRASE SUBUNIT A, CHLOROPLASTIC_MITOCHONDRIAL"/>
    <property type="match status" value="1"/>
</dbReference>
<name>A0A926FF75_9FIRM</name>
<dbReference type="GO" id="GO:0006265">
    <property type="term" value="P:DNA topological change"/>
    <property type="evidence" value="ECO:0007669"/>
    <property type="project" value="UniProtKB-UniRule"/>
</dbReference>
<dbReference type="InterPro" id="IPR013757">
    <property type="entry name" value="Topo_IIA_A_a_sf"/>
</dbReference>
<evidence type="ECO:0000256" key="4">
    <source>
        <dbReference type="ARBA" id="ARBA00022741"/>
    </source>
</evidence>
<feature type="compositionally biased region" description="Acidic residues" evidence="12">
    <location>
        <begin position="818"/>
        <end position="841"/>
    </location>
</feature>
<keyword evidence="7 9" id="KW-0238">DNA-binding</keyword>
<dbReference type="RefSeq" id="WP_262432497.1">
    <property type="nucleotide sequence ID" value="NZ_JACRTE010000016.1"/>
</dbReference>
<feature type="domain" description="Topo IIA-type catalytic" evidence="13">
    <location>
        <begin position="47"/>
        <end position="510"/>
    </location>
</feature>
<organism evidence="14 15">
    <name type="scientific">Qingrenia yutianensis</name>
    <dbReference type="NCBI Taxonomy" id="2763676"/>
    <lineage>
        <taxon>Bacteria</taxon>
        <taxon>Bacillati</taxon>
        <taxon>Bacillota</taxon>
        <taxon>Clostridia</taxon>
        <taxon>Eubacteriales</taxon>
        <taxon>Oscillospiraceae</taxon>
        <taxon>Qingrenia</taxon>
    </lineage>
</organism>
<comment type="subunit">
    <text evidence="9">Heterotetramer, composed of two GyrA and two GyrB chains. In the heterotetramer, GyrA contains the active site tyrosine that forms a transient covalent intermediate with DNA, while GyrB binds cofactors and catalyzes ATP hydrolysis.</text>
</comment>
<evidence type="ECO:0000256" key="3">
    <source>
        <dbReference type="ARBA" id="ARBA00022490"/>
    </source>
</evidence>
<proteinExistence type="inferred from homology"/>
<reference evidence="14" key="1">
    <citation type="submission" date="2020-08" db="EMBL/GenBank/DDBJ databases">
        <title>Genome public.</title>
        <authorList>
            <person name="Liu C."/>
            <person name="Sun Q."/>
        </authorList>
    </citation>
    <scope>NUCLEOTIDE SEQUENCE</scope>
    <source>
        <strain evidence="14">NSJ-50</strain>
    </source>
</reference>
<dbReference type="FunFam" id="2.120.10.90:FF:000004">
    <property type="entry name" value="DNA gyrase subunit A"/>
    <property type="match status" value="1"/>
</dbReference>
<evidence type="ECO:0000256" key="11">
    <source>
        <dbReference type="SAM" id="Coils"/>
    </source>
</evidence>
<dbReference type="InterPro" id="IPR013760">
    <property type="entry name" value="Topo_IIA-like_dom_sf"/>
</dbReference>
<dbReference type="GO" id="GO:0003677">
    <property type="term" value="F:DNA binding"/>
    <property type="evidence" value="ECO:0007669"/>
    <property type="project" value="UniProtKB-UniRule"/>
</dbReference>
<dbReference type="SUPFAM" id="SSF101904">
    <property type="entry name" value="GyrA/ParC C-terminal domain-like"/>
    <property type="match status" value="1"/>
</dbReference>
<dbReference type="InterPro" id="IPR035516">
    <property type="entry name" value="Gyrase/topoIV_suA_C"/>
</dbReference>
<dbReference type="Gene3D" id="3.90.199.10">
    <property type="entry name" value="Topoisomerase II, domain 5"/>
    <property type="match status" value="1"/>
</dbReference>
<dbReference type="GO" id="GO:0009330">
    <property type="term" value="C:DNA topoisomerase type II (double strand cut, ATP-hydrolyzing) complex"/>
    <property type="evidence" value="ECO:0007669"/>
    <property type="project" value="TreeGrafter"/>
</dbReference>
<dbReference type="AlphaFoldDB" id="A0A926FF75"/>
<dbReference type="InterPro" id="IPR005743">
    <property type="entry name" value="GyrA"/>
</dbReference>
<keyword evidence="11" id="KW-0175">Coiled coil</keyword>
<dbReference type="InterPro" id="IPR050220">
    <property type="entry name" value="Type_II_DNA_Topoisomerases"/>
</dbReference>
<feature type="region of interest" description="Disordered" evidence="12">
    <location>
        <begin position="814"/>
        <end position="841"/>
    </location>
</feature>
<evidence type="ECO:0000259" key="13">
    <source>
        <dbReference type="PROSITE" id="PS52040"/>
    </source>
</evidence>
<evidence type="ECO:0000256" key="2">
    <source>
        <dbReference type="ARBA" id="ARBA00008263"/>
    </source>
</evidence>
<keyword evidence="6 9" id="KW-0799">Topoisomerase</keyword>
<comment type="function">
    <text evidence="9">A type II topoisomerase that negatively supercoils closed circular double-stranded (ds) DNA in an ATP-dependent manner to modulate DNA topology and maintain chromosomes in an underwound state. Negative supercoiling favors strand separation, and DNA replication, transcription, recombination and repair, all of which involve strand separation. Also able to catalyze the interconversion of other topological isomers of dsDNA rings, including catenanes and knotted rings. Type II topoisomerases break and join 2 DNA strands simultaneously in an ATP-dependent manner.</text>
</comment>
<accession>A0A926FF75</accession>
<evidence type="ECO:0000256" key="10">
    <source>
        <dbReference type="PROSITE-ProRule" id="PRU01384"/>
    </source>
</evidence>
<keyword evidence="15" id="KW-1185">Reference proteome</keyword>
<feature type="active site" description="O-(5'-phospho-DNA)-tyrosine intermediate" evidence="9 10">
    <location>
        <position position="135"/>
    </location>
</feature>
<evidence type="ECO:0000256" key="6">
    <source>
        <dbReference type="ARBA" id="ARBA00023029"/>
    </source>
</evidence>
<keyword evidence="3 9" id="KW-0963">Cytoplasm</keyword>
<dbReference type="EC" id="5.6.2.2" evidence="9"/>
<sequence>MAKNKKYEDTHFEEYLESQTIVDVDIEQRMRDAFIDYAMSVIVSRALPDVRDGLKPVHRRILYAMYEEHLTNDKPFFKSATTVGNVIGRYHPHGDASAYDALVRMAQDFSLRYPLIDGHGNFGSVDGDPPAAYRYTEARMSKIANALLENIDKNTVDFVPNFDEKRKEPSVLPTRIPTLLVNGSSGIAVGMATNIPPHNLTEVLNGVIAQIEDPLISVEDLMEYIKGPDFPTKALIMGRSGIRSAYATGKGKVIVRAKTEIVENRDGTSSIIVTELPYQVNKKMLVESIAALVKDKKIEGLHDIDDHSSDRVGIRLEISLKRDVNAQVVLNKLFKFTRLQDSFSINMLAICDGKPKILGLKDILANFISFQEDIVRRRTKYDLDKALARMHILEGLKIAIANIDEVIEIIRNSYDDAKERLMARFGFSDIQAQSVLDMKLSQLQRLNSEKIENEYNDLSAKVEEYKGLLADEHKLLEQIKKELIEIRDKYGDERLTSIENGIVDIEDEDLIPVEECVVTMTHFGYVKRLPSSTYKSQHRGGRGISGLSTRDEDFVENIFVTSSHNYILFFTNKGRMYKLKTYQIPEAGRQAKGSAIVNLLPIEKDEKITAVIPIKEFEENKYLTMLTKRGVIKKTDLTDYDTIRKGGLIAIGLREDDELIHVELTDGDNNIIVGTKKGICIRFKESDVRPMGRGASGVKAITLNGDDFVVGAGCCKEGADILTITENGYGKKTDLEEFKIQNRGGKGLFGYKITEKTGDVAGIGIVNDDNDVMIITSDGVIIRTAVDEISKFGRTTQGVRVMRLADGVKVVSITTTDKEEESDENTDAETEENPQEVTTEE</sequence>
<feature type="coiled-coil region" evidence="11">
    <location>
        <begin position="448"/>
        <end position="489"/>
    </location>
</feature>
<evidence type="ECO:0000256" key="8">
    <source>
        <dbReference type="ARBA" id="ARBA00023235"/>
    </source>
</evidence>
<dbReference type="NCBIfam" id="TIGR01063">
    <property type="entry name" value="gyrA"/>
    <property type="match status" value="1"/>
</dbReference>
<keyword evidence="5 9" id="KW-0067">ATP-binding</keyword>
<dbReference type="GO" id="GO:0005694">
    <property type="term" value="C:chromosome"/>
    <property type="evidence" value="ECO:0007669"/>
    <property type="project" value="InterPro"/>
</dbReference>
<dbReference type="GO" id="GO:0005737">
    <property type="term" value="C:cytoplasm"/>
    <property type="evidence" value="ECO:0007669"/>
    <property type="project" value="UniProtKB-SubCell"/>
</dbReference>
<dbReference type="GO" id="GO:0006261">
    <property type="term" value="P:DNA-templated DNA replication"/>
    <property type="evidence" value="ECO:0007669"/>
    <property type="project" value="UniProtKB-UniRule"/>
</dbReference>
<comment type="subcellular location">
    <subcellularLocation>
        <location evidence="9">Cytoplasm</location>
    </subcellularLocation>
</comment>
<dbReference type="Pfam" id="PF03989">
    <property type="entry name" value="DNA_gyraseA_C"/>
    <property type="match status" value="6"/>
</dbReference>
<dbReference type="PROSITE" id="PS52040">
    <property type="entry name" value="TOPO_IIA"/>
    <property type="match status" value="1"/>
</dbReference>
<dbReference type="FunFam" id="3.90.199.10:FF:000001">
    <property type="entry name" value="DNA gyrase subunit A"/>
    <property type="match status" value="1"/>
</dbReference>
<dbReference type="Gene3D" id="1.10.268.10">
    <property type="entry name" value="Topoisomerase, domain 3"/>
    <property type="match status" value="1"/>
</dbReference>